<reference evidence="1 2" key="1">
    <citation type="submission" date="2012-12" db="EMBL/GenBank/DDBJ databases">
        <title>Whole genome shotgun sequence of Gordonia aichiensis NBRC 108223.</title>
        <authorList>
            <person name="Isaki-Nakamura S."/>
            <person name="Hosoyama A."/>
            <person name="Tsuchikane K."/>
            <person name="Ando Y."/>
            <person name="Baba S."/>
            <person name="Ohji S."/>
            <person name="Hamada M."/>
            <person name="Tamura T."/>
            <person name="Yamazoe A."/>
            <person name="Yamazaki S."/>
            <person name="Fujita N."/>
        </authorList>
    </citation>
    <scope>NUCLEOTIDE SEQUENCE [LARGE SCALE GENOMIC DNA]</scope>
    <source>
        <strain evidence="1 2">NBRC 108223</strain>
    </source>
</reference>
<dbReference type="Proteomes" id="UP000010988">
    <property type="component" value="Unassembled WGS sequence"/>
</dbReference>
<protein>
    <submittedName>
        <fullName evidence="1">Uncharacterized protein</fullName>
    </submittedName>
</protein>
<proteinExistence type="predicted"/>
<dbReference type="RefSeq" id="WP_005180030.1">
    <property type="nucleotide sequence ID" value="NZ_BANR01000039.1"/>
</dbReference>
<gene>
    <name evidence="1" type="ORF">GOACH_39_00020</name>
</gene>
<comment type="caution">
    <text evidence="1">The sequence shown here is derived from an EMBL/GenBank/DDBJ whole genome shotgun (WGS) entry which is preliminary data.</text>
</comment>
<name>L7KQD3_9ACTN</name>
<accession>L7KQD3</accession>
<dbReference type="AlphaFoldDB" id="L7KQD3"/>
<keyword evidence="2" id="KW-1185">Reference proteome</keyword>
<dbReference type="Pfam" id="PF19827">
    <property type="entry name" value="DUF6308"/>
    <property type="match status" value="1"/>
</dbReference>
<dbReference type="InterPro" id="IPR046275">
    <property type="entry name" value="DUF6308"/>
</dbReference>
<evidence type="ECO:0000313" key="1">
    <source>
        <dbReference type="EMBL" id="GAC51045.1"/>
    </source>
</evidence>
<dbReference type="OrthoDB" id="5178186at2"/>
<organism evidence="1 2">
    <name type="scientific">Gordonia aichiensis NBRC 108223</name>
    <dbReference type="NCBI Taxonomy" id="1220583"/>
    <lineage>
        <taxon>Bacteria</taxon>
        <taxon>Bacillati</taxon>
        <taxon>Actinomycetota</taxon>
        <taxon>Actinomycetes</taxon>
        <taxon>Mycobacteriales</taxon>
        <taxon>Gordoniaceae</taxon>
        <taxon>Gordonia</taxon>
    </lineage>
</organism>
<sequence length="126" mass="13957">MPRSFKRPVRSIARSRNHVPGLLTHHITSLLLPAELSACRDLSGLFEGIGNRVECAGAAGLPGRSQPGRLWRVHGLPRTPPRIDDRRLYNRLVELRDKADIGSDISAIRVFGILAWMWGSGRSPDS</sequence>
<dbReference type="STRING" id="1220583.GOACH_39_00020"/>
<evidence type="ECO:0000313" key="2">
    <source>
        <dbReference type="Proteomes" id="UP000010988"/>
    </source>
</evidence>
<dbReference type="EMBL" id="BANR01000039">
    <property type="protein sequence ID" value="GAC51045.1"/>
    <property type="molecule type" value="Genomic_DNA"/>
</dbReference>